<keyword evidence="2 7" id="KW-0808">Transferase</keyword>
<name>A0A1E7ETT1_9STRA</name>
<dbReference type="Pfam" id="PF01529">
    <property type="entry name" value="DHHC"/>
    <property type="match status" value="1"/>
</dbReference>
<keyword evidence="3 7" id="KW-0812">Transmembrane</keyword>
<comment type="catalytic activity">
    <reaction evidence="7">
        <text>L-cysteinyl-[protein] + hexadecanoyl-CoA = S-hexadecanoyl-L-cysteinyl-[protein] + CoA</text>
        <dbReference type="Rhea" id="RHEA:36683"/>
        <dbReference type="Rhea" id="RHEA-COMP:10131"/>
        <dbReference type="Rhea" id="RHEA-COMP:11032"/>
        <dbReference type="ChEBI" id="CHEBI:29950"/>
        <dbReference type="ChEBI" id="CHEBI:57287"/>
        <dbReference type="ChEBI" id="CHEBI:57379"/>
        <dbReference type="ChEBI" id="CHEBI:74151"/>
        <dbReference type="EC" id="2.3.1.225"/>
    </reaction>
</comment>
<comment type="similarity">
    <text evidence="7">Belongs to the DHHC palmitoyltransferase family.</text>
</comment>
<organism evidence="9 10">
    <name type="scientific">Fragilariopsis cylindrus CCMP1102</name>
    <dbReference type="NCBI Taxonomy" id="635003"/>
    <lineage>
        <taxon>Eukaryota</taxon>
        <taxon>Sar</taxon>
        <taxon>Stramenopiles</taxon>
        <taxon>Ochrophyta</taxon>
        <taxon>Bacillariophyta</taxon>
        <taxon>Bacillariophyceae</taxon>
        <taxon>Bacillariophycidae</taxon>
        <taxon>Bacillariales</taxon>
        <taxon>Bacillariaceae</taxon>
        <taxon>Fragilariopsis</taxon>
    </lineage>
</organism>
<feature type="transmembrane region" description="Helical" evidence="7">
    <location>
        <begin position="124"/>
        <end position="144"/>
    </location>
</feature>
<dbReference type="EMBL" id="KV784375">
    <property type="protein sequence ID" value="OEU09430.1"/>
    <property type="molecule type" value="Genomic_DNA"/>
</dbReference>
<evidence type="ECO:0000259" key="8">
    <source>
        <dbReference type="Pfam" id="PF01529"/>
    </source>
</evidence>
<keyword evidence="10" id="KW-1185">Reference proteome</keyword>
<sequence>MIIFNFLSACFRSPGVVIPTKDKYIHKKWSSIDSRGGFCFIDPILNIAREGSLVRDYYALTDQSQRNRNNDQCFPSCQQTYCSNCKHQRPPRCHHCSTCRRCILQFDHHCIWLNNCVGYNNHRAFLLTLFYLSLGCWYGCLMLYRSFFGLLKEHVNDHGWHIFYENKTGFLDLPPLSIILSSLVSGTVEKEVTIKLLFPFLAAVAFLQTVFLGYHLLYVVSALTTLEYKILLDMQYKHLLENKSRSFLVLPNTFSLGWCQNLKTAVGYFPFMFLPVQVNPRPTNHQILNTSTPKKEI</sequence>
<keyword evidence="4 7" id="KW-1133">Transmembrane helix</keyword>
<dbReference type="InterPro" id="IPR039859">
    <property type="entry name" value="PFA4/ZDH16/20/ERF2-like"/>
</dbReference>
<comment type="subcellular location">
    <subcellularLocation>
        <location evidence="1">Membrane</location>
        <topology evidence="1">Multi-pass membrane protein</topology>
    </subcellularLocation>
</comment>
<evidence type="ECO:0000256" key="4">
    <source>
        <dbReference type="ARBA" id="ARBA00022989"/>
    </source>
</evidence>
<evidence type="ECO:0000313" key="9">
    <source>
        <dbReference type="EMBL" id="OEU09430.1"/>
    </source>
</evidence>
<feature type="domain" description="Palmitoyltransferase DHHC" evidence="8">
    <location>
        <begin position="78"/>
        <end position="228"/>
    </location>
</feature>
<evidence type="ECO:0000256" key="6">
    <source>
        <dbReference type="ARBA" id="ARBA00023315"/>
    </source>
</evidence>
<proteinExistence type="inferred from homology"/>
<dbReference type="Proteomes" id="UP000095751">
    <property type="component" value="Unassembled WGS sequence"/>
</dbReference>
<evidence type="ECO:0000256" key="5">
    <source>
        <dbReference type="ARBA" id="ARBA00023136"/>
    </source>
</evidence>
<evidence type="ECO:0000313" key="10">
    <source>
        <dbReference type="Proteomes" id="UP000095751"/>
    </source>
</evidence>
<reference evidence="9 10" key="1">
    <citation type="submission" date="2016-09" db="EMBL/GenBank/DDBJ databases">
        <title>Extensive genetic diversity and differential bi-allelic expression allows diatom success in the polar Southern Ocean.</title>
        <authorList>
            <consortium name="DOE Joint Genome Institute"/>
            <person name="Mock T."/>
            <person name="Otillar R.P."/>
            <person name="Strauss J."/>
            <person name="Dupont C."/>
            <person name="Frickenhaus S."/>
            <person name="Maumus F."/>
            <person name="Mcmullan M."/>
            <person name="Sanges R."/>
            <person name="Schmutz J."/>
            <person name="Toseland A."/>
            <person name="Valas R."/>
            <person name="Veluchamy A."/>
            <person name="Ward B.J."/>
            <person name="Allen A."/>
            <person name="Barry K."/>
            <person name="Falciatore A."/>
            <person name="Ferrante M."/>
            <person name="Fortunato A.E."/>
            <person name="Gloeckner G."/>
            <person name="Gruber A."/>
            <person name="Hipkin R."/>
            <person name="Janech M."/>
            <person name="Kroth P."/>
            <person name="Leese F."/>
            <person name="Lindquist E."/>
            <person name="Lyon B.R."/>
            <person name="Martin J."/>
            <person name="Mayer C."/>
            <person name="Parker M."/>
            <person name="Quesneville H."/>
            <person name="Raymond J."/>
            <person name="Uhlig C."/>
            <person name="Valentin K.U."/>
            <person name="Worden A.Z."/>
            <person name="Armbrust E.V."/>
            <person name="Bowler C."/>
            <person name="Green B."/>
            <person name="Moulton V."/>
            <person name="Van Oosterhout C."/>
            <person name="Grigoriev I."/>
        </authorList>
    </citation>
    <scope>NUCLEOTIDE SEQUENCE [LARGE SCALE GENOMIC DNA]</scope>
    <source>
        <strain evidence="9 10">CCMP1102</strain>
    </source>
</reference>
<dbReference type="FunCoup" id="A0A1E7ETT1">
    <property type="interactions" value="55"/>
</dbReference>
<gene>
    <name evidence="9" type="ORF">FRACYDRAFT_173538</name>
</gene>
<dbReference type="EC" id="2.3.1.225" evidence="7"/>
<evidence type="ECO:0000256" key="1">
    <source>
        <dbReference type="ARBA" id="ARBA00004141"/>
    </source>
</evidence>
<dbReference type="InterPro" id="IPR001594">
    <property type="entry name" value="Palmitoyltrfase_DHHC"/>
</dbReference>
<evidence type="ECO:0000256" key="2">
    <source>
        <dbReference type="ARBA" id="ARBA00022679"/>
    </source>
</evidence>
<dbReference type="KEGG" id="fcy:FRACYDRAFT_173538"/>
<dbReference type="OrthoDB" id="331948at2759"/>
<protein>
    <recommendedName>
        <fullName evidence="7">Palmitoyltransferase</fullName>
        <ecNumber evidence="7">2.3.1.225</ecNumber>
    </recommendedName>
</protein>
<dbReference type="PROSITE" id="PS50216">
    <property type="entry name" value="DHHC"/>
    <property type="match status" value="1"/>
</dbReference>
<keyword evidence="6 7" id="KW-0012">Acyltransferase</keyword>
<accession>A0A1E7ETT1</accession>
<feature type="transmembrane region" description="Helical" evidence="7">
    <location>
        <begin position="196"/>
        <end position="217"/>
    </location>
</feature>
<evidence type="ECO:0000256" key="3">
    <source>
        <dbReference type="ARBA" id="ARBA00022692"/>
    </source>
</evidence>
<dbReference type="PANTHER" id="PTHR12246">
    <property type="entry name" value="PALMITOYLTRANSFERASE ZDHHC16"/>
    <property type="match status" value="1"/>
</dbReference>
<evidence type="ECO:0000256" key="7">
    <source>
        <dbReference type="RuleBase" id="RU079119"/>
    </source>
</evidence>
<dbReference type="InParanoid" id="A0A1E7ETT1"/>
<comment type="domain">
    <text evidence="7">The DHHC domain is required for palmitoyltransferase activity.</text>
</comment>
<dbReference type="GO" id="GO:0019706">
    <property type="term" value="F:protein-cysteine S-palmitoyltransferase activity"/>
    <property type="evidence" value="ECO:0007669"/>
    <property type="project" value="UniProtKB-EC"/>
</dbReference>
<keyword evidence="5 7" id="KW-0472">Membrane</keyword>
<dbReference type="GO" id="GO:0016020">
    <property type="term" value="C:membrane"/>
    <property type="evidence" value="ECO:0007669"/>
    <property type="project" value="UniProtKB-SubCell"/>
</dbReference>
<dbReference type="AlphaFoldDB" id="A0A1E7ETT1"/>